<evidence type="ECO:0000313" key="4">
    <source>
        <dbReference type="EMBL" id="KAE9024857.1"/>
    </source>
</evidence>
<dbReference type="EMBL" id="QXFV01000822">
    <property type="protein sequence ID" value="KAE9024857.1"/>
    <property type="molecule type" value="Genomic_DNA"/>
</dbReference>
<comment type="caution">
    <text evidence="4">The sequence shown here is derived from an EMBL/GenBank/DDBJ whole genome shotgun (WGS) entry which is preliminary data.</text>
</comment>
<evidence type="ECO:0000256" key="2">
    <source>
        <dbReference type="SAM" id="SignalP"/>
    </source>
</evidence>
<dbReference type="Proteomes" id="UP000434957">
    <property type="component" value="Unassembled WGS sequence"/>
</dbReference>
<protein>
    <recommendedName>
        <fullName evidence="9">RxLR effector protein</fullName>
    </recommendedName>
</protein>
<organism evidence="4 6">
    <name type="scientific">Phytophthora rubi</name>
    <dbReference type="NCBI Taxonomy" id="129364"/>
    <lineage>
        <taxon>Eukaryota</taxon>
        <taxon>Sar</taxon>
        <taxon>Stramenopiles</taxon>
        <taxon>Oomycota</taxon>
        <taxon>Peronosporomycetes</taxon>
        <taxon>Peronosporales</taxon>
        <taxon>Peronosporaceae</taxon>
        <taxon>Phytophthora</taxon>
    </lineage>
</organism>
<evidence type="ECO:0000313" key="8">
    <source>
        <dbReference type="Proteomes" id="UP000435112"/>
    </source>
</evidence>
<accession>A0A6A3M362</accession>
<evidence type="ECO:0000313" key="6">
    <source>
        <dbReference type="Proteomes" id="UP000429607"/>
    </source>
</evidence>
<dbReference type="AlphaFoldDB" id="A0A6A3M362"/>
<sequence>MPTPPCGAALSICVLDLLALVDGQASTRWRRVQQTASPSRDTSSTKMTPWRSSIYR</sequence>
<feature type="signal peptide" evidence="2">
    <location>
        <begin position="1"/>
        <end position="23"/>
    </location>
</feature>
<dbReference type="EMBL" id="QXFT01000836">
    <property type="protein sequence ID" value="KAE9334881.1"/>
    <property type="molecule type" value="Genomic_DNA"/>
</dbReference>
<feature type="region of interest" description="Disordered" evidence="1">
    <location>
        <begin position="29"/>
        <end position="56"/>
    </location>
</feature>
<dbReference type="Proteomes" id="UP000429607">
    <property type="component" value="Unassembled WGS sequence"/>
</dbReference>
<evidence type="ECO:0000313" key="7">
    <source>
        <dbReference type="Proteomes" id="UP000434957"/>
    </source>
</evidence>
<gene>
    <name evidence="4" type="ORF">PR001_g12561</name>
    <name evidence="3" type="ORF">PR002_g12862</name>
    <name evidence="5" type="ORF">PR003_g13295</name>
</gene>
<name>A0A6A3M362_9STRA</name>
<evidence type="ECO:0008006" key="9">
    <source>
        <dbReference type="Google" id="ProtNLM"/>
    </source>
</evidence>
<evidence type="ECO:0000313" key="3">
    <source>
        <dbReference type="EMBL" id="KAE9019248.1"/>
    </source>
</evidence>
<dbReference type="Proteomes" id="UP000435112">
    <property type="component" value="Unassembled WGS sequence"/>
</dbReference>
<keyword evidence="2" id="KW-0732">Signal</keyword>
<evidence type="ECO:0000313" key="5">
    <source>
        <dbReference type="EMBL" id="KAE9334881.1"/>
    </source>
</evidence>
<reference evidence="6 8" key="1">
    <citation type="submission" date="2018-09" db="EMBL/GenBank/DDBJ databases">
        <title>Genomic investigation of the strawberry pathogen Phytophthora fragariae indicates pathogenicity is determined by transcriptional variation in three key races.</title>
        <authorList>
            <person name="Adams T.M."/>
            <person name="Armitage A.D."/>
            <person name="Sobczyk M.K."/>
            <person name="Bates H.J."/>
            <person name="Dunwell J.M."/>
            <person name="Nellist C.F."/>
            <person name="Harrison R.J."/>
        </authorList>
    </citation>
    <scope>NUCLEOTIDE SEQUENCE [LARGE SCALE GENOMIC DNA]</scope>
    <source>
        <strain evidence="4 6">SCRP249</strain>
        <strain evidence="3 8">SCRP324</strain>
        <strain evidence="5 7">SCRP333</strain>
    </source>
</reference>
<keyword evidence="7" id="KW-1185">Reference proteome</keyword>
<evidence type="ECO:0000256" key="1">
    <source>
        <dbReference type="SAM" id="MobiDB-lite"/>
    </source>
</evidence>
<feature type="chain" id="PRO_5036165066" description="RxLR effector protein" evidence="2">
    <location>
        <begin position="24"/>
        <end position="56"/>
    </location>
</feature>
<dbReference type="EMBL" id="QXFU01000827">
    <property type="protein sequence ID" value="KAE9019248.1"/>
    <property type="molecule type" value="Genomic_DNA"/>
</dbReference>
<proteinExistence type="predicted"/>